<evidence type="ECO:0000256" key="7">
    <source>
        <dbReference type="RuleBase" id="RU365066"/>
    </source>
</evidence>
<feature type="transmembrane region" description="Helical" evidence="7">
    <location>
        <begin position="321"/>
        <end position="339"/>
    </location>
</feature>
<dbReference type="PANTHER" id="PTHR13148:SF0">
    <property type="entry name" value="POST-GPI ATTACHMENT TO PROTEINS FACTOR 3"/>
    <property type="match status" value="1"/>
</dbReference>
<reference evidence="8 9" key="1">
    <citation type="submission" date="2019-03" db="EMBL/GenBank/DDBJ databases">
        <title>Draft genome sequence of Xylaria hypoxylon DSM 108379, a ubiquitous saprotrophic-parasitic fungi on hardwood.</title>
        <authorList>
            <person name="Buettner E."/>
            <person name="Leonhardt S."/>
            <person name="Gebauer A.M."/>
            <person name="Liers C."/>
            <person name="Hofrichter M."/>
            <person name="Kellner H."/>
        </authorList>
    </citation>
    <scope>NUCLEOTIDE SEQUENCE [LARGE SCALE GENOMIC DNA]</scope>
    <source>
        <strain evidence="8 9">DSM 108379</strain>
    </source>
</reference>
<dbReference type="Pfam" id="PF04080">
    <property type="entry name" value="Per1"/>
    <property type="match status" value="1"/>
</dbReference>
<dbReference type="GO" id="GO:0006506">
    <property type="term" value="P:GPI anchor biosynthetic process"/>
    <property type="evidence" value="ECO:0007669"/>
    <property type="project" value="UniProtKB-KW"/>
</dbReference>
<organism evidence="8 9">
    <name type="scientific">Xylaria hypoxylon</name>
    <dbReference type="NCBI Taxonomy" id="37992"/>
    <lineage>
        <taxon>Eukaryota</taxon>
        <taxon>Fungi</taxon>
        <taxon>Dikarya</taxon>
        <taxon>Ascomycota</taxon>
        <taxon>Pezizomycotina</taxon>
        <taxon>Sordariomycetes</taxon>
        <taxon>Xylariomycetidae</taxon>
        <taxon>Xylariales</taxon>
        <taxon>Xylariaceae</taxon>
        <taxon>Xylaria</taxon>
    </lineage>
</organism>
<name>A0A4Z0Z0G7_9PEZI</name>
<dbReference type="InterPro" id="IPR007217">
    <property type="entry name" value="Per1-like"/>
</dbReference>
<keyword evidence="7" id="KW-0256">Endoplasmic reticulum</keyword>
<sequence>MTQSETRLGVLAGQFFSNADDKMLIRWKTATRPSSLLFVTALIVGLLLRTADASLGDRLPEFRECVQVCHRENCDPNNNPTPIPFHHRLLLWTCARECDYTCQHITTARRLEDGKPVTQFHGKWPFVRVFGIQEPFSVLFSLGNLIAHRNGLTRLHEHVPPNYPMRRFYDVFSYFAMASWVFSSVFHTRDFHATEQLDYFGAGACVLYSMYYALVRVTRLFIPTPRRRSILRLWTVFCCALYAAHVSYLKFWKWDYNYNMTANLVVGMVHNFLWSYFSWTRWRETGQSWAVWPSMLVAWIMLVMSLELLDFPPLWGAVDAHSLWHLGTIVPAVLWYKYVHTLLSTTLERTLLTGRSFMIKDCQDLAKTAKLKENEA</sequence>
<protein>
    <recommendedName>
        <fullName evidence="7">Post-GPI attachment to proteins factor 3</fullName>
    </recommendedName>
</protein>
<feature type="transmembrane region" description="Helical" evidence="7">
    <location>
        <begin position="289"/>
        <end position="309"/>
    </location>
</feature>
<evidence type="ECO:0000256" key="5">
    <source>
        <dbReference type="ARBA" id="ARBA00022989"/>
    </source>
</evidence>
<dbReference type="EMBL" id="SKBN01000058">
    <property type="protein sequence ID" value="TGJ84855.1"/>
    <property type="molecule type" value="Genomic_DNA"/>
</dbReference>
<comment type="similarity">
    <text evidence="7">Belongs to the PGAP3 family.</text>
</comment>
<comment type="function">
    <text evidence="7">Involved in the lipid remodeling steps of GPI-anchor maturation.</text>
</comment>
<keyword evidence="9" id="KW-1185">Reference proteome</keyword>
<dbReference type="Proteomes" id="UP000297716">
    <property type="component" value="Unassembled WGS sequence"/>
</dbReference>
<feature type="transmembrane region" description="Helical" evidence="7">
    <location>
        <begin position="199"/>
        <end position="218"/>
    </location>
</feature>
<evidence type="ECO:0000313" key="8">
    <source>
        <dbReference type="EMBL" id="TGJ84855.1"/>
    </source>
</evidence>
<dbReference type="STRING" id="37992.A0A4Z0Z0G7"/>
<accession>A0A4Z0Z0G7</accession>
<evidence type="ECO:0000256" key="6">
    <source>
        <dbReference type="ARBA" id="ARBA00023136"/>
    </source>
</evidence>
<keyword evidence="3 7" id="KW-0812">Transmembrane</keyword>
<comment type="caution">
    <text evidence="7">Lacks conserved residue(s) required for the propagation of feature annotation.</text>
</comment>
<comment type="caution">
    <text evidence="8">The sequence shown here is derived from an EMBL/GenBank/DDBJ whole genome shotgun (WGS) entry which is preliminary data.</text>
</comment>
<dbReference type="GO" id="GO:0016788">
    <property type="term" value="F:hydrolase activity, acting on ester bonds"/>
    <property type="evidence" value="ECO:0007669"/>
    <property type="project" value="TreeGrafter"/>
</dbReference>
<evidence type="ECO:0000256" key="1">
    <source>
        <dbReference type="ARBA" id="ARBA00004127"/>
    </source>
</evidence>
<dbReference type="AlphaFoldDB" id="A0A4Z0Z0G7"/>
<dbReference type="PANTHER" id="PTHR13148">
    <property type="entry name" value="PER1-RELATED"/>
    <property type="match status" value="1"/>
</dbReference>
<dbReference type="GO" id="GO:0005789">
    <property type="term" value="C:endoplasmic reticulum membrane"/>
    <property type="evidence" value="ECO:0007669"/>
    <property type="project" value="UniProtKB-SubCell"/>
</dbReference>
<evidence type="ECO:0000256" key="3">
    <source>
        <dbReference type="ARBA" id="ARBA00022692"/>
    </source>
</evidence>
<gene>
    <name evidence="8" type="ORF">E0Z10_g3917</name>
</gene>
<keyword evidence="6 7" id="KW-0472">Membrane</keyword>
<feature type="transmembrane region" description="Helical" evidence="7">
    <location>
        <begin position="230"/>
        <end position="248"/>
    </location>
</feature>
<evidence type="ECO:0000256" key="4">
    <source>
        <dbReference type="ARBA" id="ARBA00022729"/>
    </source>
</evidence>
<comment type="subcellular location">
    <subcellularLocation>
        <location evidence="1">Endomembrane system</location>
        <topology evidence="1">Multi-pass membrane protein</topology>
    </subcellularLocation>
    <subcellularLocation>
        <location evidence="7">Endoplasmic reticulum membrane</location>
        <topology evidence="7">Multi-pass membrane protein</topology>
    </subcellularLocation>
</comment>
<keyword evidence="2 7" id="KW-0337">GPI-anchor biosynthesis</keyword>
<dbReference type="OrthoDB" id="419770at2759"/>
<keyword evidence="4" id="KW-0732">Signal</keyword>
<keyword evidence="5 7" id="KW-1133">Transmembrane helix</keyword>
<proteinExistence type="inferred from homology"/>
<evidence type="ECO:0000256" key="2">
    <source>
        <dbReference type="ARBA" id="ARBA00022502"/>
    </source>
</evidence>
<evidence type="ECO:0000313" key="9">
    <source>
        <dbReference type="Proteomes" id="UP000297716"/>
    </source>
</evidence>
<feature type="transmembrane region" description="Helical" evidence="7">
    <location>
        <begin position="260"/>
        <end position="277"/>
    </location>
</feature>
<feature type="transmembrane region" description="Helical" evidence="7">
    <location>
        <begin position="168"/>
        <end position="187"/>
    </location>
</feature>